<dbReference type="Proteomes" id="UP000189370">
    <property type="component" value="Unassembled WGS sequence"/>
</dbReference>
<reference evidence="3" key="1">
    <citation type="submission" date="2016-04" db="EMBL/GenBank/DDBJ databases">
        <authorList>
            <person name="Chen S.-C."/>
            <person name="Lai M.-C."/>
        </authorList>
    </citation>
    <scope>NUCLEOTIDE SEQUENCE [LARGE SCALE GENOMIC DNA]</scope>
    <source>
        <strain evidence="3">AB14</strain>
    </source>
</reference>
<evidence type="ECO:0000256" key="1">
    <source>
        <dbReference type="SAM" id="MobiDB-lite"/>
    </source>
</evidence>
<evidence type="ECO:0000313" key="3">
    <source>
        <dbReference type="Proteomes" id="UP000189370"/>
    </source>
</evidence>
<name>A0A1S8AU89_9EURY</name>
<protein>
    <submittedName>
        <fullName evidence="2">Uncharacterized protein</fullName>
    </submittedName>
</protein>
<gene>
    <name evidence="2" type="ORF">A6E15_03760</name>
</gene>
<organism evidence="2 3">
    <name type="scientific">Natrinema saccharevitans</name>
    <dbReference type="NCBI Taxonomy" id="301967"/>
    <lineage>
        <taxon>Archaea</taxon>
        <taxon>Methanobacteriati</taxon>
        <taxon>Methanobacteriota</taxon>
        <taxon>Stenosarchaea group</taxon>
        <taxon>Halobacteria</taxon>
        <taxon>Halobacteriales</taxon>
        <taxon>Natrialbaceae</taxon>
        <taxon>Natrinema</taxon>
    </lineage>
</organism>
<dbReference type="InterPro" id="IPR058742">
    <property type="entry name" value="DUF7989"/>
</dbReference>
<sequence length="98" mass="10609">MTANDNTDTMAEISHTNPYTGETAGRLFSRGPIVAADGGTPDATEPDDADETDERADTKGTMRDVDHTPPKEADDANRVFERGTEHGRRSDSDTVVEE</sequence>
<dbReference type="Pfam" id="PF25951">
    <property type="entry name" value="DUF7989"/>
    <property type="match status" value="1"/>
</dbReference>
<feature type="compositionally biased region" description="Basic and acidic residues" evidence="1">
    <location>
        <begin position="55"/>
        <end position="92"/>
    </location>
</feature>
<evidence type="ECO:0000313" key="2">
    <source>
        <dbReference type="EMBL" id="OLZ40147.1"/>
    </source>
</evidence>
<dbReference type="OrthoDB" id="306312at2157"/>
<dbReference type="RefSeq" id="WP_076143819.1">
    <property type="nucleotide sequence ID" value="NZ_LWLN01000001.1"/>
</dbReference>
<keyword evidence="3" id="KW-1185">Reference proteome</keyword>
<feature type="region of interest" description="Disordered" evidence="1">
    <location>
        <begin position="1"/>
        <end position="98"/>
    </location>
</feature>
<feature type="compositionally biased region" description="Polar residues" evidence="1">
    <location>
        <begin position="1"/>
        <end position="20"/>
    </location>
</feature>
<comment type="caution">
    <text evidence="2">The sequence shown here is derived from an EMBL/GenBank/DDBJ whole genome shotgun (WGS) entry which is preliminary data.</text>
</comment>
<dbReference type="AlphaFoldDB" id="A0A1S8AU89"/>
<accession>A0A1S8AU89</accession>
<dbReference type="STRING" id="301967.A6E15_03760"/>
<dbReference type="EMBL" id="LWLN01000001">
    <property type="protein sequence ID" value="OLZ40147.1"/>
    <property type="molecule type" value="Genomic_DNA"/>
</dbReference>
<feature type="compositionally biased region" description="Acidic residues" evidence="1">
    <location>
        <begin position="44"/>
        <end position="54"/>
    </location>
</feature>
<proteinExistence type="predicted"/>